<keyword evidence="2" id="KW-1185">Reference proteome</keyword>
<feature type="non-terminal residue" evidence="1">
    <location>
        <position position="107"/>
    </location>
</feature>
<reference evidence="1" key="2">
    <citation type="journal article" date="2023" name="Int. J. Mol. Sci.">
        <title>De Novo Assembly and Annotation of 11 Diverse Shrub Willow (Salix) Genomes Reveals Novel Gene Organization in Sex-Linked Regions.</title>
        <authorList>
            <person name="Hyden B."/>
            <person name="Feng K."/>
            <person name="Yates T.B."/>
            <person name="Jawdy S."/>
            <person name="Cereghino C."/>
            <person name="Smart L.B."/>
            <person name="Muchero W."/>
        </authorList>
    </citation>
    <scope>NUCLEOTIDE SEQUENCE</scope>
    <source>
        <tissue evidence="1">Shoot tip</tissue>
    </source>
</reference>
<organism evidence="1 2">
    <name type="scientific">Salix suchowensis</name>
    <dbReference type="NCBI Taxonomy" id="1278906"/>
    <lineage>
        <taxon>Eukaryota</taxon>
        <taxon>Viridiplantae</taxon>
        <taxon>Streptophyta</taxon>
        <taxon>Embryophyta</taxon>
        <taxon>Tracheophyta</taxon>
        <taxon>Spermatophyta</taxon>
        <taxon>Magnoliopsida</taxon>
        <taxon>eudicotyledons</taxon>
        <taxon>Gunneridae</taxon>
        <taxon>Pentapetalae</taxon>
        <taxon>rosids</taxon>
        <taxon>fabids</taxon>
        <taxon>Malpighiales</taxon>
        <taxon>Salicaceae</taxon>
        <taxon>Saliceae</taxon>
        <taxon>Salix</taxon>
    </lineage>
</organism>
<protein>
    <submittedName>
        <fullName evidence="1">Uncharacterized protein</fullName>
    </submittedName>
</protein>
<name>A0ABQ9APT5_9ROSI</name>
<gene>
    <name evidence="1" type="ORF">OIU77_005506</name>
</gene>
<evidence type="ECO:0000313" key="1">
    <source>
        <dbReference type="EMBL" id="KAJ6354919.1"/>
    </source>
</evidence>
<reference evidence="1" key="1">
    <citation type="submission" date="2022-10" db="EMBL/GenBank/DDBJ databases">
        <authorList>
            <person name="Hyden B.L."/>
            <person name="Feng K."/>
            <person name="Yates T."/>
            <person name="Jawdy S."/>
            <person name="Smart L.B."/>
            <person name="Muchero W."/>
        </authorList>
    </citation>
    <scope>NUCLEOTIDE SEQUENCE</scope>
    <source>
        <tissue evidence="1">Shoot tip</tissue>
    </source>
</reference>
<comment type="caution">
    <text evidence="1">The sequence shown here is derived from an EMBL/GenBank/DDBJ whole genome shotgun (WGS) entry which is preliminary data.</text>
</comment>
<sequence length="107" mass="12171">MTGVDGRNGSGGEKQCRYAYLCTAIKDMDSVGAVLDWGIDRRAFESPASKEILIFMVIIKKRFYIQHTALTGGKSKLKWQAKVLEWDLEHCFYSSGYCGCTKYSRER</sequence>
<evidence type="ECO:0000313" key="2">
    <source>
        <dbReference type="Proteomes" id="UP001141253"/>
    </source>
</evidence>
<dbReference type="Proteomes" id="UP001141253">
    <property type="component" value="Chromosome 18"/>
</dbReference>
<accession>A0ABQ9APT5</accession>
<dbReference type="EMBL" id="JAPFFI010000017">
    <property type="protein sequence ID" value="KAJ6354919.1"/>
    <property type="molecule type" value="Genomic_DNA"/>
</dbReference>
<proteinExistence type="predicted"/>